<evidence type="ECO:0000313" key="2">
    <source>
        <dbReference type="Proteomes" id="UP000198280"/>
    </source>
</evidence>
<protein>
    <submittedName>
        <fullName evidence="1">Uncharacterized protein</fullName>
    </submittedName>
</protein>
<dbReference type="InterPro" id="IPR045991">
    <property type="entry name" value="DUF5947"/>
</dbReference>
<name>A0A239M1W6_9ACTN</name>
<proteinExistence type="predicted"/>
<gene>
    <name evidence="1" type="ORF">SAMN05216252_12241</name>
</gene>
<dbReference type="EMBL" id="FZOF01000022">
    <property type="protein sequence ID" value="SNT35944.1"/>
    <property type="molecule type" value="Genomic_DNA"/>
</dbReference>
<reference evidence="1 2" key="1">
    <citation type="submission" date="2017-06" db="EMBL/GenBank/DDBJ databases">
        <authorList>
            <person name="Kim H.J."/>
            <person name="Triplett B.A."/>
        </authorList>
    </citation>
    <scope>NUCLEOTIDE SEQUENCE [LARGE SCALE GENOMIC DNA]</scope>
    <source>
        <strain evidence="1 2">CGMCC 4.1858</strain>
    </source>
</reference>
<dbReference type="RefSeq" id="WP_089227302.1">
    <property type="nucleotide sequence ID" value="NZ_FZOF01000022.1"/>
</dbReference>
<sequence length="217" mass="23150">MSPRAPGAGLRRFVAPRQPMPERCELCGVELTGTHRHLVDAGKRALACACVPCALVLERPGAGGGRFAAVPDRVLGDPGSVPDAAAWQRLRIPVSVAFFFHNSVLDRPVVLYPSPAGATESEVDPGTWQSVFGDSPLAGTLRPDVEALLVRRDRDGGDGDGECYLLPVDRAYELVGRLRLNWQGFDGGSGARAELAAFFDDVRQRAAPVAPREGLPT</sequence>
<dbReference type="Pfam" id="PF19372">
    <property type="entry name" value="DUF5947"/>
    <property type="match status" value="1"/>
</dbReference>
<evidence type="ECO:0000313" key="1">
    <source>
        <dbReference type="EMBL" id="SNT35944.1"/>
    </source>
</evidence>
<dbReference type="Proteomes" id="UP000198280">
    <property type="component" value="Unassembled WGS sequence"/>
</dbReference>
<organism evidence="1 2">
    <name type="scientific">Actinacidiphila glaucinigra</name>
    <dbReference type="NCBI Taxonomy" id="235986"/>
    <lineage>
        <taxon>Bacteria</taxon>
        <taxon>Bacillati</taxon>
        <taxon>Actinomycetota</taxon>
        <taxon>Actinomycetes</taxon>
        <taxon>Kitasatosporales</taxon>
        <taxon>Streptomycetaceae</taxon>
        <taxon>Actinacidiphila</taxon>
    </lineage>
</organism>
<dbReference type="OrthoDB" id="152349at2"/>
<accession>A0A239M1W6</accession>
<keyword evidence="2" id="KW-1185">Reference proteome</keyword>
<dbReference type="AlphaFoldDB" id="A0A239M1W6"/>